<dbReference type="SUPFAM" id="SSF48498">
    <property type="entry name" value="Tetracyclin repressor-like, C-terminal domain"/>
    <property type="match status" value="1"/>
</dbReference>
<keyword evidence="3" id="KW-0804">Transcription</keyword>
<evidence type="ECO:0000256" key="2">
    <source>
        <dbReference type="ARBA" id="ARBA00023125"/>
    </source>
</evidence>
<protein>
    <submittedName>
        <fullName evidence="6">TetR/AcrR family transcriptional regulator</fullName>
    </submittedName>
</protein>
<accession>A0ABW0ESV9</accession>
<dbReference type="Proteomes" id="UP001596157">
    <property type="component" value="Unassembled WGS sequence"/>
</dbReference>
<dbReference type="SUPFAM" id="SSF46689">
    <property type="entry name" value="Homeodomain-like"/>
    <property type="match status" value="1"/>
</dbReference>
<evidence type="ECO:0000256" key="4">
    <source>
        <dbReference type="PROSITE-ProRule" id="PRU00335"/>
    </source>
</evidence>
<dbReference type="PANTHER" id="PTHR30055">
    <property type="entry name" value="HTH-TYPE TRANSCRIPTIONAL REGULATOR RUTR"/>
    <property type="match status" value="1"/>
</dbReference>
<sequence length="236" mass="25470">MTELPGYLAAAWGKQGKPTRGPKPALSLERVIAAGVSVADAEGIEGLSMSRVATELGTKPMSLYRYISSKDELIALMLDRAGGPPPPMTAEDWRSGLELWSRSYLATLRAHPWIMRVPITGPPATPNQLRWMEAGLRLATGFAPGDAMAVLLLLSGYVRSWATLSADLESANADPETMMVDYGAVLDAVVTESEFPELTKAIRAGVFTFDPDEDPDVDFVFGLERILDGAESVRSD</sequence>
<feature type="domain" description="HTH tetR-type" evidence="5">
    <location>
        <begin position="25"/>
        <end position="85"/>
    </location>
</feature>
<dbReference type="InterPro" id="IPR009057">
    <property type="entry name" value="Homeodomain-like_sf"/>
</dbReference>
<feature type="DNA-binding region" description="H-T-H motif" evidence="4">
    <location>
        <begin position="48"/>
        <end position="67"/>
    </location>
</feature>
<keyword evidence="2 4" id="KW-0238">DNA-binding</keyword>
<evidence type="ECO:0000256" key="1">
    <source>
        <dbReference type="ARBA" id="ARBA00023015"/>
    </source>
</evidence>
<dbReference type="PANTHER" id="PTHR30055:SF151">
    <property type="entry name" value="TRANSCRIPTIONAL REGULATORY PROTEIN"/>
    <property type="match status" value="1"/>
</dbReference>
<keyword evidence="7" id="KW-1185">Reference proteome</keyword>
<keyword evidence="1" id="KW-0805">Transcription regulation</keyword>
<gene>
    <name evidence="6" type="ORF">ACFPM7_25960</name>
</gene>
<dbReference type="PROSITE" id="PS50977">
    <property type="entry name" value="HTH_TETR_2"/>
    <property type="match status" value="1"/>
</dbReference>
<dbReference type="Gene3D" id="1.10.10.60">
    <property type="entry name" value="Homeodomain-like"/>
    <property type="match status" value="1"/>
</dbReference>
<dbReference type="EMBL" id="JBHSKF010000017">
    <property type="protein sequence ID" value="MFC5290513.1"/>
    <property type="molecule type" value="Genomic_DNA"/>
</dbReference>
<evidence type="ECO:0000256" key="3">
    <source>
        <dbReference type="ARBA" id="ARBA00023163"/>
    </source>
</evidence>
<dbReference type="InterPro" id="IPR004111">
    <property type="entry name" value="Repressor_TetR_C"/>
</dbReference>
<dbReference type="InterPro" id="IPR001647">
    <property type="entry name" value="HTH_TetR"/>
</dbReference>
<dbReference type="Gene3D" id="1.10.357.10">
    <property type="entry name" value="Tetracycline Repressor, domain 2"/>
    <property type="match status" value="1"/>
</dbReference>
<comment type="caution">
    <text evidence="6">The sequence shown here is derived from an EMBL/GenBank/DDBJ whole genome shotgun (WGS) entry which is preliminary data.</text>
</comment>
<dbReference type="InterPro" id="IPR036271">
    <property type="entry name" value="Tet_transcr_reg_TetR-rel_C_sf"/>
</dbReference>
<evidence type="ECO:0000313" key="7">
    <source>
        <dbReference type="Proteomes" id="UP001596157"/>
    </source>
</evidence>
<reference evidence="7" key="1">
    <citation type="journal article" date="2019" name="Int. J. Syst. Evol. Microbiol.">
        <title>The Global Catalogue of Microorganisms (GCM) 10K type strain sequencing project: providing services to taxonomists for standard genome sequencing and annotation.</title>
        <authorList>
            <consortium name="The Broad Institute Genomics Platform"/>
            <consortium name="The Broad Institute Genome Sequencing Center for Infectious Disease"/>
            <person name="Wu L."/>
            <person name="Ma J."/>
        </authorList>
    </citation>
    <scope>NUCLEOTIDE SEQUENCE [LARGE SCALE GENOMIC DNA]</scope>
    <source>
        <strain evidence="7">CCUG 59778</strain>
    </source>
</reference>
<evidence type="ECO:0000313" key="6">
    <source>
        <dbReference type="EMBL" id="MFC5290513.1"/>
    </source>
</evidence>
<proteinExistence type="predicted"/>
<evidence type="ECO:0000259" key="5">
    <source>
        <dbReference type="PROSITE" id="PS50977"/>
    </source>
</evidence>
<organism evidence="6 7">
    <name type="scientific">Actinokineospora guangxiensis</name>
    <dbReference type="NCBI Taxonomy" id="1490288"/>
    <lineage>
        <taxon>Bacteria</taxon>
        <taxon>Bacillati</taxon>
        <taxon>Actinomycetota</taxon>
        <taxon>Actinomycetes</taxon>
        <taxon>Pseudonocardiales</taxon>
        <taxon>Pseudonocardiaceae</taxon>
        <taxon>Actinokineospora</taxon>
    </lineage>
</organism>
<dbReference type="InterPro" id="IPR050109">
    <property type="entry name" value="HTH-type_TetR-like_transc_reg"/>
</dbReference>
<dbReference type="Pfam" id="PF02909">
    <property type="entry name" value="TetR_C_1"/>
    <property type="match status" value="1"/>
</dbReference>
<dbReference type="Pfam" id="PF00440">
    <property type="entry name" value="TetR_N"/>
    <property type="match status" value="1"/>
</dbReference>
<name>A0ABW0ESV9_9PSEU</name>
<dbReference type="RefSeq" id="WP_378250405.1">
    <property type="nucleotide sequence ID" value="NZ_JBHSKF010000017.1"/>
</dbReference>